<evidence type="ECO:0000313" key="1">
    <source>
        <dbReference type="EMBL" id="RKF61092.1"/>
    </source>
</evidence>
<keyword evidence="2" id="KW-1185">Reference proteome</keyword>
<sequence>MADSFWRGRRFEIETSDKSLTEWLCANRTQTGDAHSLLLAIPIALNFIASGEYVKFWPHTG</sequence>
<dbReference type="Proteomes" id="UP000286134">
    <property type="component" value="Unassembled WGS sequence"/>
</dbReference>
<accession>A0A420HUH8</accession>
<evidence type="ECO:0000313" key="2">
    <source>
        <dbReference type="Proteomes" id="UP000286134"/>
    </source>
</evidence>
<name>A0A420HUH8_9PEZI</name>
<dbReference type="AlphaFoldDB" id="A0A420HUH8"/>
<protein>
    <submittedName>
        <fullName evidence="1">Uncharacterized protein</fullName>
    </submittedName>
</protein>
<organism evidence="1 2">
    <name type="scientific">Erysiphe neolycopersici</name>
    <dbReference type="NCBI Taxonomy" id="212602"/>
    <lineage>
        <taxon>Eukaryota</taxon>
        <taxon>Fungi</taxon>
        <taxon>Dikarya</taxon>
        <taxon>Ascomycota</taxon>
        <taxon>Pezizomycotina</taxon>
        <taxon>Leotiomycetes</taxon>
        <taxon>Erysiphales</taxon>
        <taxon>Erysiphaceae</taxon>
        <taxon>Erysiphe</taxon>
    </lineage>
</organism>
<dbReference type="EMBL" id="MCFK01004514">
    <property type="protein sequence ID" value="RKF61092.1"/>
    <property type="molecule type" value="Genomic_DNA"/>
</dbReference>
<gene>
    <name evidence="1" type="ORF">OnM2_045023</name>
</gene>
<dbReference type="OrthoDB" id="6132759at2759"/>
<comment type="caution">
    <text evidence="1">The sequence shown here is derived from an EMBL/GenBank/DDBJ whole genome shotgun (WGS) entry which is preliminary data.</text>
</comment>
<proteinExistence type="predicted"/>
<reference evidence="1 2" key="1">
    <citation type="journal article" date="2018" name="BMC Genomics">
        <title>Comparative genome analyses reveal sequence features reflecting distinct modes of host-adaptation between dicot and monocot powdery mildew.</title>
        <authorList>
            <person name="Wu Y."/>
            <person name="Ma X."/>
            <person name="Pan Z."/>
            <person name="Kale S.D."/>
            <person name="Song Y."/>
            <person name="King H."/>
            <person name="Zhang Q."/>
            <person name="Presley C."/>
            <person name="Deng X."/>
            <person name="Wei C.I."/>
            <person name="Xiao S."/>
        </authorList>
    </citation>
    <scope>NUCLEOTIDE SEQUENCE [LARGE SCALE GENOMIC DNA]</scope>
    <source>
        <strain evidence="1">UMSG2</strain>
    </source>
</reference>